<dbReference type="Gene3D" id="1.10.1660.10">
    <property type="match status" value="1"/>
</dbReference>
<keyword evidence="4" id="KW-1185">Reference proteome</keyword>
<reference evidence="4" key="1">
    <citation type="journal article" date="2019" name="Int. J. Syst. Evol. Microbiol.">
        <title>The Global Catalogue of Microorganisms (GCM) 10K type strain sequencing project: providing services to taxonomists for standard genome sequencing and annotation.</title>
        <authorList>
            <consortium name="The Broad Institute Genomics Platform"/>
            <consortium name="The Broad Institute Genome Sequencing Center for Infectious Disease"/>
            <person name="Wu L."/>
            <person name="Ma J."/>
        </authorList>
    </citation>
    <scope>NUCLEOTIDE SEQUENCE [LARGE SCALE GENOMIC DNA]</scope>
    <source>
        <strain evidence="4">XZYJ18</strain>
    </source>
</reference>
<dbReference type="EMBL" id="JBHSFQ010000003">
    <property type="protein sequence ID" value="MFC4561036.1"/>
    <property type="molecule type" value="Genomic_DNA"/>
</dbReference>
<dbReference type="InterPro" id="IPR009061">
    <property type="entry name" value="DNA-bd_dom_put_sf"/>
</dbReference>
<dbReference type="RefSeq" id="WP_378571658.1">
    <property type="nucleotide sequence ID" value="NZ_JBHSFQ010000003.1"/>
</dbReference>
<dbReference type="PROSITE" id="PS50937">
    <property type="entry name" value="HTH_MERR_2"/>
    <property type="match status" value="1"/>
</dbReference>
<accession>A0ABV9DS90</accession>
<dbReference type="PANTHER" id="PTHR30204:SF93">
    <property type="entry name" value="HTH MERR-TYPE DOMAIN-CONTAINING PROTEIN"/>
    <property type="match status" value="1"/>
</dbReference>
<dbReference type="SUPFAM" id="SSF46955">
    <property type="entry name" value="Putative DNA-binding domain"/>
    <property type="match status" value="1"/>
</dbReference>
<dbReference type="PRINTS" id="PR00040">
    <property type="entry name" value="HTHMERR"/>
</dbReference>
<keyword evidence="1" id="KW-0238">DNA-binding</keyword>
<organism evidence="3 4">
    <name type="scientific">Nocardiopsis mangrovi</name>
    <dbReference type="NCBI Taxonomy" id="1179818"/>
    <lineage>
        <taxon>Bacteria</taxon>
        <taxon>Bacillati</taxon>
        <taxon>Actinomycetota</taxon>
        <taxon>Actinomycetes</taxon>
        <taxon>Streptosporangiales</taxon>
        <taxon>Nocardiopsidaceae</taxon>
        <taxon>Nocardiopsis</taxon>
    </lineage>
</organism>
<dbReference type="InterPro" id="IPR047057">
    <property type="entry name" value="MerR_fam"/>
</dbReference>
<feature type="domain" description="HTH merR-type" evidence="2">
    <location>
        <begin position="2"/>
        <end position="71"/>
    </location>
</feature>
<dbReference type="InterPro" id="IPR000551">
    <property type="entry name" value="MerR-type_HTH_dom"/>
</dbReference>
<gene>
    <name evidence="3" type="ORF">ACFO4E_04095</name>
</gene>
<dbReference type="Proteomes" id="UP001595923">
    <property type="component" value="Unassembled WGS sequence"/>
</dbReference>
<protein>
    <submittedName>
        <fullName evidence="3">MerR family transcriptional regulator</fullName>
    </submittedName>
</protein>
<proteinExistence type="predicted"/>
<evidence type="ECO:0000259" key="2">
    <source>
        <dbReference type="PROSITE" id="PS50937"/>
    </source>
</evidence>
<evidence type="ECO:0000313" key="4">
    <source>
        <dbReference type="Proteomes" id="UP001595923"/>
    </source>
</evidence>
<name>A0ABV9DS90_9ACTN</name>
<evidence type="ECO:0000313" key="3">
    <source>
        <dbReference type="EMBL" id="MFC4561036.1"/>
    </source>
</evidence>
<comment type="caution">
    <text evidence="3">The sequence shown here is derived from an EMBL/GenBank/DDBJ whole genome shotgun (WGS) entry which is preliminary data.</text>
</comment>
<evidence type="ECO:0000256" key="1">
    <source>
        <dbReference type="ARBA" id="ARBA00023125"/>
    </source>
</evidence>
<sequence length="242" mass="26792">MAWSTREIAELAGISVRSVRHYHEVGLLPEPERRSNGYKQYGAAHLVRLLRIKRLADLGVGLGAIAEIGNNDERLFDVLRAVDAELEARMGRIREARAEVAQILEKKLATDSPAEFAVVANGSLSESDRRMTSVMGRLLDSDERGAYAELLAADVCVQTGQDFDDLPPDADEAARQDLAARIAAELPALREQHPGVFTLGSTDPRRFSRTVVQVSQEIYNPAQFDVLRRMTALHLELGDHPR</sequence>
<dbReference type="SMART" id="SM00422">
    <property type="entry name" value="HTH_MERR"/>
    <property type="match status" value="1"/>
</dbReference>
<dbReference type="Pfam" id="PF13411">
    <property type="entry name" value="MerR_1"/>
    <property type="match status" value="1"/>
</dbReference>
<dbReference type="CDD" id="cd00592">
    <property type="entry name" value="HTH_MerR-like"/>
    <property type="match status" value="1"/>
</dbReference>
<dbReference type="PANTHER" id="PTHR30204">
    <property type="entry name" value="REDOX-CYCLING DRUG-SENSING TRANSCRIPTIONAL ACTIVATOR SOXR"/>
    <property type="match status" value="1"/>
</dbReference>